<evidence type="ECO:0000259" key="2">
    <source>
        <dbReference type="Pfam" id="PF07510"/>
    </source>
</evidence>
<evidence type="ECO:0000313" key="4">
    <source>
        <dbReference type="Proteomes" id="UP000722750"/>
    </source>
</evidence>
<comment type="caution">
    <text evidence="3">The sequence shown here is derived from an EMBL/GenBank/DDBJ whole genome shotgun (WGS) entry which is preliminary data.</text>
</comment>
<dbReference type="Pfam" id="PF07510">
    <property type="entry name" value="GmrSD_C"/>
    <property type="match status" value="1"/>
</dbReference>
<feature type="domain" description="GmrSD restriction endonucleases N-terminal" evidence="1">
    <location>
        <begin position="17"/>
        <end position="255"/>
    </location>
</feature>
<dbReference type="PANTHER" id="PTHR35149:SF1">
    <property type="entry name" value="DUF5655 DOMAIN-CONTAINING PROTEIN"/>
    <property type="match status" value="1"/>
</dbReference>
<accession>A0A941W2H5</accession>
<dbReference type="InterPro" id="IPR011089">
    <property type="entry name" value="GmrSD_C"/>
</dbReference>
<dbReference type="InterPro" id="IPR004919">
    <property type="entry name" value="GmrSD_N"/>
</dbReference>
<dbReference type="AlphaFoldDB" id="A0A941W2H5"/>
<dbReference type="Proteomes" id="UP000722750">
    <property type="component" value="Unassembled WGS sequence"/>
</dbReference>
<evidence type="ECO:0000313" key="3">
    <source>
        <dbReference type="EMBL" id="MBS1257366.1"/>
    </source>
</evidence>
<dbReference type="PANTHER" id="PTHR35149">
    <property type="entry name" value="SLL5132 PROTEIN"/>
    <property type="match status" value="1"/>
</dbReference>
<protein>
    <recommendedName>
        <fullName evidence="5">DUF262 domain-containing protein</fullName>
    </recommendedName>
</protein>
<dbReference type="EMBL" id="JAANXD010000021">
    <property type="protein sequence ID" value="MBS1257366.1"/>
    <property type="molecule type" value="Genomic_DNA"/>
</dbReference>
<evidence type="ECO:0008006" key="5">
    <source>
        <dbReference type="Google" id="ProtNLM"/>
    </source>
</evidence>
<feature type="domain" description="GmrSD restriction endonucleases C-terminal" evidence="2">
    <location>
        <begin position="462"/>
        <end position="627"/>
    </location>
</feature>
<sequence length="649" mass="75919">MNATDPTLANILQVQGNLEHYHVPKYQREYTWGRNEWEQLLNDIEENDIGYFMGSIICIDDNSELGPGESRIFEVVDGQQRLTTLSIIFMSIYCRLLEIEESLTDEDEEEKDDYRLILSNIRKQLVHKKAGINKAETGYFQDKSNKTKYFFLRVQPSTQNSNFNDYLHILNELELIKGDYKSKFCGVRRLYKAYNYFYDNLPDTYDGIKEILHKINSLKFIHISVTSSSDAFVLFESLNNRGVPLSAMDIIKNKMLAHLEKQHNMDIDDAYDEWQRLLTFLPEYKDQERFLRQYYNTFKIYPEIKLENFTRATKSSLIKIYEQFIKKNAKDTINGLLEKAEIYNSFIEPGTNSLTDVRRKYLLDLDRIGSAPSYLFLLYLCSLPSEKIDNKEAVIDDILQFFIKYYVRRNITDFPNTRDLDTINMDVIEKCDKYLNGDNKLNSQFIVGSFMNGKEKPSKIGDLKEGFEDNLFYYNSGMARFVLSKLDEISHSREYKPDLWARNEKGLLVWTVEHIFPQGENIPECWVNMIANGDKKKAEEIHEELVHCLGNLTLSGYNSKLSNASFEDKQNLHENKKFLGHKINIGYKNGLSLNNFLFSVNDNNTNLAEIDKWTKTSIKKRNNAIVDVLLKIFAFNKEELNDLEKEENT</sequence>
<proteinExistence type="predicted"/>
<reference evidence="3" key="1">
    <citation type="journal article" date="2021" name="ISME J.">
        <title>Fine-scale metabolic discontinuity in a stratified prokaryote microbiome of a Red Sea deep halocline.</title>
        <authorList>
            <person name="Michoud G."/>
            <person name="Ngugi D.K."/>
            <person name="Barozzi A."/>
            <person name="Merlino G."/>
            <person name="Calleja M.L."/>
            <person name="Delgado-Huertas A."/>
            <person name="Moran X.A.G."/>
            <person name="Daffonchio D."/>
        </authorList>
    </citation>
    <scope>NUCLEOTIDE SEQUENCE</scope>
    <source>
        <strain evidence="3">SuakinDeep_MAG55_1</strain>
    </source>
</reference>
<evidence type="ECO:0000259" key="1">
    <source>
        <dbReference type="Pfam" id="PF03235"/>
    </source>
</evidence>
<dbReference type="Pfam" id="PF03235">
    <property type="entry name" value="GmrSD_N"/>
    <property type="match status" value="1"/>
</dbReference>
<organism evidence="3 4">
    <name type="scientific">Candidatus Scalindua arabica</name>
    <dbReference type="NCBI Taxonomy" id="1127984"/>
    <lineage>
        <taxon>Bacteria</taxon>
        <taxon>Pseudomonadati</taxon>
        <taxon>Planctomycetota</taxon>
        <taxon>Candidatus Brocadiia</taxon>
        <taxon>Candidatus Brocadiales</taxon>
        <taxon>Candidatus Scalinduaceae</taxon>
        <taxon>Candidatus Scalindua</taxon>
    </lineage>
</organism>
<name>A0A941W2H5_9BACT</name>
<gene>
    <name evidence="3" type="ORF">MAG551_00408</name>
</gene>